<dbReference type="RefSeq" id="WP_058305277.1">
    <property type="nucleotide sequence ID" value="NZ_CABKVG010000006.1"/>
</dbReference>
<keyword evidence="4 12" id="KW-0808">Transferase</keyword>
<evidence type="ECO:0000259" key="13">
    <source>
        <dbReference type="Pfam" id="PF00294"/>
    </source>
</evidence>
<feature type="binding site" evidence="12">
    <location>
        <position position="184"/>
    </location>
    <ligand>
        <name>ATP</name>
        <dbReference type="ChEBI" id="CHEBI:30616"/>
    </ligand>
</feature>
<keyword evidence="12" id="KW-0963">Cytoplasm</keyword>
<dbReference type="PRINTS" id="PR00990">
    <property type="entry name" value="RIBOKINASE"/>
</dbReference>
<dbReference type="SUPFAM" id="SSF53613">
    <property type="entry name" value="Ribokinase-like"/>
    <property type="match status" value="1"/>
</dbReference>
<comment type="activity regulation">
    <text evidence="12">Activated by a monovalent cation that binds near, but not in, the active site. The most likely occupant of the site in vivo is potassium. Ion binding induces a conformational change that may alter substrate affinity.</text>
</comment>
<evidence type="ECO:0000256" key="10">
    <source>
        <dbReference type="ARBA" id="ARBA00022958"/>
    </source>
</evidence>
<feature type="binding site" evidence="12">
    <location>
        <begin position="12"/>
        <end position="14"/>
    </location>
    <ligand>
        <name>substrate</name>
    </ligand>
</feature>
<evidence type="ECO:0000256" key="11">
    <source>
        <dbReference type="ARBA" id="ARBA00023277"/>
    </source>
</evidence>
<dbReference type="Pfam" id="PF00294">
    <property type="entry name" value="PfkB"/>
    <property type="match status" value="1"/>
</dbReference>
<feature type="binding site" evidence="12">
    <location>
        <begin position="247"/>
        <end position="248"/>
    </location>
    <ligand>
        <name>ATP</name>
        <dbReference type="ChEBI" id="CHEBI:30616"/>
    </ligand>
</feature>
<dbReference type="InterPro" id="IPR002139">
    <property type="entry name" value="Ribo/fructo_kinase"/>
</dbReference>
<feature type="binding site" evidence="12">
    <location>
        <begin position="40"/>
        <end position="44"/>
    </location>
    <ligand>
        <name>substrate</name>
    </ligand>
</feature>
<comment type="cofactor">
    <cofactor evidence="12">
        <name>Mg(2+)</name>
        <dbReference type="ChEBI" id="CHEBI:18420"/>
    </cofactor>
    <text evidence="12">Requires a divalent cation, most likely magnesium in vivo, as an electrophilic catalyst to aid phosphoryl group transfer. It is the chelate of the metal and the nucleotide that is the actual substrate.</text>
</comment>
<evidence type="ECO:0000256" key="6">
    <source>
        <dbReference type="ARBA" id="ARBA00022741"/>
    </source>
</evidence>
<dbReference type="PANTHER" id="PTHR10584:SF166">
    <property type="entry name" value="RIBOKINASE"/>
    <property type="match status" value="1"/>
</dbReference>
<keyword evidence="7 12" id="KW-0418">Kinase</keyword>
<dbReference type="HAMAP" id="MF_01987">
    <property type="entry name" value="Ribokinase"/>
    <property type="match status" value="1"/>
</dbReference>
<evidence type="ECO:0000313" key="14">
    <source>
        <dbReference type="EMBL" id="UOO90947.1"/>
    </source>
</evidence>
<dbReference type="Proteomes" id="UP000832011">
    <property type="component" value="Chromosome"/>
</dbReference>
<dbReference type="NCBIfam" id="TIGR02152">
    <property type="entry name" value="D_ribokin_bact"/>
    <property type="match status" value="1"/>
</dbReference>
<keyword evidence="15" id="KW-1185">Reference proteome</keyword>
<evidence type="ECO:0000256" key="8">
    <source>
        <dbReference type="ARBA" id="ARBA00022840"/>
    </source>
</evidence>
<feature type="binding site" evidence="12">
    <location>
        <position position="140"/>
    </location>
    <ligand>
        <name>substrate</name>
    </ligand>
</feature>
<feature type="binding site" evidence="12">
    <location>
        <begin position="216"/>
        <end position="221"/>
    </location>
    <ligand>
        <name>ATP</name>
        <dbReference type="ChEBI" id="CHEBI:30616"/>
    </ligand>
</feature>
<evidence type="ECO:0000313" key="15">
    <source>
        <dbReference type="Proteomes" id="UP000832011"/>
    </source>
</evidence>
<sequence length="301" mass="30527">MSSNILVVGSINMDLITVLARFPKVGETLLGETFTTALGGKGSNQAVAAARLGAQVAMIGAVGDDANGDVALKILQQEGVNCSGIAVKTGMSTGIASITVAEGDNHIIVVSGANFALNPADIAAHEALFAAADVVLCQLEIPMDCVLLAAQLAKQHGATFVLNPAPAQALSAELLALVDVMTPNHTELKQAFTLAEAASDADIAAILPAHMQLVMTAGANGASHYSAAGKRHWPAFKVEVVDTTGAGDTFNAGLAVYWAQGLDVAIQHAQAAAALAVQKLGAQTAMPTAAAVGTFIQQQAQ</sequence>
<evidence type="ECO:0000256" key="4">
    <source>
        <dbReference type="ARBA" id="ARBA00022679"/>
    </source>
</evidence>
<comment type="pathway">
    <text evidence="12">Carbohydrate metabolism; D-ribose degradation; D-ribose 5-phosphate from beta-D-ribopyranose: step 2/2.</text>
</comment>
<comment type="similarity">
    <text evidence="1">Belongs to the carbohydrate kinase pfkB family.</text>
</comment>
<feature type="binding site" evidence="12">
    <location>
        <position position="244"/>
    </location>
    <ligand>
        <name>K(+)</name>
        <dbReference type="ChEBI" id="CHEBI:29103"/>
    </ligand>
</feature>
<dbReference type="InterPro" id="IPR011877">
    <property type="entry name" value="Ribokinase"/>
</dbReference>
<dbReference type="EC" id="2.7.1.15" evidence="2 12"/>
<keyword evidence="11 12" id="KW-0119">Carbohydrate metabolism</keyword>
<comment type="similarity">
    <text evidence="12">Belongs to the carbohydrate kinase PfkB family. Ribokinase subfamily.</text>
</comment>
<feature type="binding site" evidence="12">
    <location>
        <position position="242"/>
    </location>
    <ligand>
        <name>K(+)</name>
        <dbReference type="ChEBI" id="CHEBI:29103"/>
    </ligand>
</feature>
<accession>A0ABY4E664</accession>
<protein>
    <recommendedName>
        <fullName evidence="3 12">Ribokinase</fullName>
        <shortName evidence="12">RK</shortName>
        <ecNumber evidence="2 12">2.7.1.15</ecNumber>
    </recommendedName>
</protein>
<keyword evidence="6 12" id="KW-0547">Nucleotide-binding</keyword>
<feature type="binding site" evidence="12">
    <location>
        <position position="279"/>
    </location>
    <ligand>
        <name>K(+)</name>
        <dbReference type="ChEBI" id="CHEBI:29103"/>
    </ligand>
</feature>
<reference evidence="14 15" key="1">
    <citation type="journal article" date="2022" name="Res Sq">
        <title>Evolution of multicellular longitudinally dividing oral cavity symbionts (Neisseriaceae).</title>
        <authorList>
            <person name="Nyongesa S."/>
            <person name="Weber P."/>
            <person name="Bernet E."/>
            <person name="Pullido F."/>
            <person name="Nieckarz M."/>
            <person name="Delaby M."/>
            <person name="Nieves C."/>
            <person name="Viehboeck T."/>
            <person name="Krause N."/>
            <person name="Rivera-Millot A."/>
            <person name="Nakamura A."/>
            <person name="Vischer N."/>
            <person name="VanNieuwenhze M."/>
            <person name="Brun Y."/>
            <person name="Cava F."/>
            <person name="Bulgheresi S."/>
            <person name="Veyrier F."/>
        </authorList>
    </citation>
    <scope>NUCLEOTIDE SEQUENCE [LARGE SCALE GENOMIC DNA]</scope>
    <source>
        <strain evidence="14 15">SN4</strain>
    </source>
</reference>
<comment type="subcellular location">
    <subcellularLocation>
        <location evidence="12">Cytoplasm</location>
    </subcellularLocation>
</comment>
<gene>
    <name evidence="12 14" type="primary">rbsK</name>
    <name evidence="14" type="ORF">LVJ82_08290</name>
</gene>
<evidence type="ECO:0000256" key="1">
    <source>
        <dbReference type="ARBA" id="ARBA00005380"/>
    </source>
</evidence>
<evidence type="ECO:0000256" key="9">
    <source>
        <dbReference type="ARBA" id="ARBA00022842"/>
    </source>
</evidence>
<dbReference type="Gene3D" id="3.40.1190.20">
    <property type="match status" value="1"/>
</dbReference>
<dbReference type="InterPro" id="IPR029056">
    <property type="entry name" value="Ribokinase-like"/>
</dbReference>
<comment type="function">
    <text evidence="12">Catalyzes the phosphorylation of ribose at O-5 in a reaction requiring ATP and magnesium. The resulting D-ribose-5-phosphate can then be used either for sythesis of nucleotides, histidine, and tryptophan, or as a component of the pentose phosphate pathway.</text>
</comment>
<feature type="binding site" evidence="12">
    <location>
        <position position="281"/>
    </location>
    <ligand>
        <name>K(+)</name>
        <dbReference type="ChEBI" id="CHEBI:29103"/>
    </ligand>
</feature>
<keyword evidence="10 12" id="KW-0630">Potassium</keyword>
<evidence type="ECO:0000256" key="5">
    <source>
        <dbReference type="ARBA" id="ARBA00022723"/>
    </source>
</evidence>
<feature type="domain" description="Carbohydrate kinase PfkB" evidence="13">
    <location>
        <begin position="4"/>
        <end position="288"/>
    </location>
</feature>
<dbReference type="InterPro" id="IPR002173">
    <property type="entry name" value="Carboh/pur_kinase_PfkB_CS"/>
</dbReference>
<evidence type="ECO:0000256" key="7">
    <source>
        <dbReference type="ARBA" id="ARBA00022777"/>
    </source>
</evidence>
<dbReference type="PROSITE" id="PS00584">
    <property type="entry name" value="PFKB_KINASES_2"/>
    <property type="match status" value="1"/>
</dbReference>
<feature type="active site" description="Proton acceptor" evidence="12">
    <location>
        <position position="248"/>
    </location>
</feature>
<keyword evidence="8 12" id="KW-0067">ATP-binding</keyword>
<dbReference type="GO" id="GO:0004747">
    <property type="term" value="F:ribokinase activity"/>
    <property type="evidence" value="ECO:0007669"/>
    <property type="project" value="UniProtKB-EC"/>
</dbReference>
<dbReference type="PANTHER" id="PTHR10584">
    <property type="entry name" value="SUGAR KINASE"/>
    <property type="match status" value="1"/>
</dbReference>
<dbReference type="InterPro" id="IPR011611">
    <property type="entry name" value="PfkB_dom"/>
</dbReference>
<name>A0ABY4E664_9NEIS</name>
<keyword evidence="5 12" id="KW-0479">Metal-binding</keyword>
<feature type="binding site" evidence="12">
    <location>
        <position position="248"/>
    </location>
    <ligand>
        <name>substrate</name>
    </ligand>
</feature>
<organism evidence="14 15">
    <name type="scientific">Vitreoscilla massiliensis</name>
    <dbReference type="NCBI Taxonomy" id="1689272"/>
    <lineage>
        <taxon>Bacteria</taxon>
        <taxon>Pseudomonadati</taxon>
        <taxon>Pseudomonadota</taxon>
        <taxon>Betaproteobacteria</taxon>
        <taxon>Neisseriales</taxon>
        <taxon>Neisseriaceae</taxon>
        <taxon>Vitreoscilla</taxon>
    </lineage>
</organism>
<evidence type="ECO:0000256" key="12">
    <source>
        <dbReference type="HAMAP-Rule" id="MF_01987"/>
    </source>
</evidence>
<dbReference type="CDD" id="cd01174">
    <property type="entry name" value="ribokinase"/>
    <property type="match status" value="1"/>
</dbReference>
<keyword evidence="9 12" id="KW-0460">Magnesium</keyword>
<feature type="binding site" evidence="12">
    <location>
        <position position="276"/>
    </location>
    <ligand>
        <name>K(+)</name>
        <dbReference type="ChEBI" id="CHEBI:29103"/>
    </ligand>
</feature>
<comment type="subunit">
    <text evidence="12">Homodimer.</text>
</comment>
<dbReference type="EMBL" id="CP091511">
    <property type="protein sequence ID" value="UOO90947.1"/>
    <property type="molecule type" value="Genomic_DNA"/>
</dbReference>
<comment type="catalytic activity">
    <reaction evidence="12">
        <text>D-ribose + ATP = D-ribose 5-phosphate + ADP + H(+)</text>
        <dbReference type="Rhea" id="RHEA:13697"/>
        <dbReference type="ChEBI" id="CHEBI:15378"/>
        <dbReference type="ChEBI" id="CHEBI:30616"/>
        <dbReference type="ChEBI" id="CHEBI:47013"/>
        <dbReference type="ChEBI" id="CHEBI:78346"/>
        <dbReference type="ChEBI" id="CHEBI:456216"/>
        <dbReference type="EC" id="2.7.1.15"/>
    </reaction>
</comment>
<evidence type="ECO:0000256" key="2">
    <source>
        <dbReference type="ARBA" id="ARBA00012035"/>
    </source>
</evidence>
<proteinExistence type="inferred from homology"/>
<evidence type="ECO:0000256" key="3">
    <source>
        <dbReference type="ARBA" id="ARBA00016943"/>
    </source>
</evidence>
<comment type="caution">
    <text evidence="12">Lacks conserved residue(s) required for the propagation of feature annotation.</text>
</comment>